<organism evidence="4 5">
    <name type="scientific">Fusarium solani</name>
    <name type="common">Filamentous fungus</name>
    <dbReference type="NCBI Taxonomy" id="169388"/>
    <lineage>
        <taxon>Eukaryota</taxon>
        <taxon>Fungi</taxon>
        <taxon>Dikarya</taxon>
        <taxon>Ascomycota</taxon>
        <taxon>Pezizomycotina</taxon>
        <taxon>Sordariomycetes</taxon>
        <taxon>Hypocreomycetidae</taxon>
        <taxon>Hypocreales</taxon>
        <taxon>Nectriaceae</taxon>
        <taxon>Fusarium</taxon>
        <taxon>Fusarium solani species complex</taxon>
    </lineage>
</organism>
<dbReference type="GO" id="GO:0005525">
    <property type="term" value="F:GTP binding"/>
    <property type="evidence" value="ECO:0007669"/>
    <property type="project" value="InterPro"/>
</dbReference>
<feature type="region of interest" description="Disordered" evidence="2">
    <location>
        <begin position="1"/>
        <end position="113"/>
    </location>
</feature>
<gene>
    <name evidence="4" type="ORF">B0J15DRAFT_446910</name>
</gene>
<evidence type="ECO:0000259" key="3">
    <source>
        <dbReference type="Pfam" id="PF01926"/>
    </source>
</evidence>
<dbReference type="InterPro" id="IPR027417">
    <property type="entry name" value="P-loop_NTPase"/>
</dbReference>
<dbReference type="Gene3D" id="3.40.50.300">
    <property type="entry name" value="P-loop containing nucleotide triphosphate hydrolases"/>
    <property type="match status" value="1"/>
</dbReference>
<evidence type="ECO:0000313" key="5">
    <source>
        <dbReference type="Proteomes" id="UP000736672"/>
    </source>
</evidence>
<dbReference type="Proteomes" id="UP000736672">
    <property type="component" value="Unassembled WGS sequence"/>
</dbReference>
<feature type="compositionally biased region" description="Low complexity" evidence="2">
    <location>
        <begin position="36"/>
        <end position="50"/>
    </location>
</feature>
<evidence type="ECO:0000313" key="4">
    <source>
        <dbReference type="EMBL" id="KAH7254878.1"/>
    </source>
</evidence>
<keyword evidence="1" id="KW-0175">Coiled coil</keyword>
<dbReference type="InterPro" id="IPR006073">
    <property type="entry name" value="GTP-bd"/>
</dbReference>
<feature type="domain" description="G" evidence="3">
    <location>
        <begin position="483"/>
        <end position="578"/>
    </location>
</feature>
<dbReference type="AlphaFoldDB" id="A0A9P9KBB1"/>
<protein>
    <recommendedName>
        <fullName evidence="3">G domain-containing protein</fullName>
    </recommendedName>
</protein>
<comment type="caution">
    <text evidence="4">The sequence shown here is derived from an EMBL/GenBank/DDBJ whole genome shotgun (WGS) entry which is preliminary data.</text>
</comment>
<dbReference type="CDD" id="cd00882">
    <property type="entry name" value="Ras_like_GTPase"/>
    <property type="match status" value="1"/>
</dbReference>
<reference evidence="4" key="1">
    <citation type="journal article" date="2021" name="Nat. Commun.">
        <title>Genetic determinants of endophytism in the Arabidopsis root mycobiome.</title>
        <authorList>
            <person name="Mesny F."/>
            <person name="Miyauchi S."/>
            <person name="Thiergart T."/>
            <person name="Pickel B."/>
            <person name="Atanasova L."/>
            <person name="Karlsson M."/>
            <person name="Huettel B."/>
            <person name="Barry K.W."/>
            <person name="Haridas S."/>
            <person name="Chen C."/>
            <person name="Bauer D."/>
            <person name="Andreopoulos W."/>
            <person name="Pangilinan J."/>
            <person name="LaButti K."/>
            <person name="Riley R."/>
            <person name="Lipzen A."/>
            <person name="Clum A."/>
            <person name="Drula E."/>
            <person name="Henrissat B."/>
            <person name="Kohler A."/>
            <person name="Grigoriev I.V."/>
            <person name="Martin F.M."/>
            <person name="Hacquard S."/>
        </authorList>
    </citation>
    <scope>NUCLEOTIDE SEQUENCE</scope>
    <source>
        <strain evidence="4">FSSC 5 MPI-SDFR-AT-0091</strain>
    </source>
</reference>
<keyword evidence="5" id="KW-1185">Reference proteome</keyword>
<proteinExistence type="predicted"/>
<feature type="coiled-coil region" evidence="1">
    <location>
        <begin position="824"/>
        <end position="865"/>
    </location>
</feature>
<evidence type="ECO:0000256" key="1">
    <source>
        <dbReference type="SAM" id="Coils"/>
    </source>
</evidence>
<evidence type="ECO:0000256" key="2">
    <source>
        <dbReference type="SAM" id="MobiDB-lite"/>
    </source>
</evidence>
<feature type="coiled-coil region" evidence="1">
    <location>
        <begin position="695"/>
        <end position="800"/>
    </location>
</feature>
<dbReference type="OrthoDB" id="8954335at2759"/>
<dbReference type="Pfam" id="PF01926">
    <property type="entry name" value="MMR_HSR1"/>
    <property type="match status" value="1"/>
</dbReference>
<accession>A0A9P9KBB1</accession>
<dbReference type="EMBL" id="JAGTJS010000010">
    <property type="protein sequence ID" value="KAH7254878.1"/>
    <property type="molecule type" value="Genomic_DNA"/>
</dbReference>
<feature type="coiled-coil region" evidence="1">
    <location>
        <begin position="156"/>
        <end position="190"/>
    </location>
</feature>
<name>A0A9P9KBB1_FUSSL</name>
<sequence>MNTQDSENEGCYVSPPVTEQGADMQGRIGEIARPDSCSNVRSVESSSVQVDEPEPSTCSQSAFARSSSRPSPVKHTNSSDFRAQTYGAQPLDTGITPVGGSAGDGKHAERPFGQSPVSLRQNVVETRSYGSRSYVTITSSAYTKLTSENSRCKASIHRLQEDLWREKARVTQLKEEIRDQENVIAKVHSNAISLLSSNVSSNLPDDKIRRGLSNLFDGIVRDWCLDIHATDDIDESGAATVLMSNNILADAPDLPAHLKINMRDETAAPVLLQAALAKFLCDSFLMEPFFLQDWLPRASDAAFTGTNLHAITTWRVQTVEFLEVTFPPSKHYFRERAEDFTRKYACLLQQVHEDALLELSELMEQFCKLALQLWKRHVLISVEGLEQQDLKHFRSAQPDMEAEDSVLHGARGAHLDGRPVQVMVRPRIVSEPVHQDGQLADRVVWSKAVSLDDSMVTVTRQQPAGLQADRALREENAKTLSLIAVMGVTGSGKSNFLQHLIGKGREKGPTVGHNLSSCTQKTEMYECRLGNKQVVFFDTPGFDDTYRGDADVLADVAQVLSSSYKNNLKLNGIIYLHRIKDERMTNAIMRNLTMFRNLCGDAAFQNVALVTTFWDELQDQSKGEDREQQLLARGEWWGYMTGKGSKTMRFHNTRESALEIVSKVIDLDIVTLQVQEEMVHRGLEVDQTTAGEALNSELAEQRRAFEKALQTLHHEKEQAKRDHDVHLQEIIETMELEKMTLLQEIESEQAALHADRREERRRMEQEFYDEKLRLERMQQSQEVQKIVREFEQRLAAEKEDGHRRLREALESSDAVIRDLKNSMNRSRREDRRKYEEEIKNIKRRQREAKEQSERWVNDMERINREILASQVEQRDADKKEQGGIQTKLDKLKEQKKSKTQIFWSRIGALAGVGSLLLAALA</sequence>
<feature type="compositionally biased region" description="Low complexity" evidence="2">
    <location>
        <begin position="59"/>
        <end position="71"/>
    </location>
</feature>
<dbReference type="SUPFAM" id="SSF52540">
    <property type="entry name" value="P-loop containing nucleoside triphosphate hydrolases"/>
    <property type="match status" value="1"/>
</dbReference>